<sequence>MPWHYALLLLSFNLLVGISAAPQRQQSGYSVDNRPEPYNYNYNVENPPTNTFFGHTEAGDPAGRVSGTYYVFLPDGRTLTVEYYVDGDSGYVPKISYQQTQSTRT</sequence>
<dbReference type="InterPro" id="IPR000618">
    <property type="entry name" value="Insect_cuticle"/>
</dbReference>
<evidence type="ECO:0000313" key="4">
    <source>
        <dbReference type="EMBL" id="KAL3273411.1"/>
    </source>
</evidence>
<dbReference type="Pfam" id="PF00379">
    <property type="entry name" value="Chitin_bind_4"/>
    <property type="match status" value="1"/>
</dbReference>
<dbReference type="AlphaFoldDB" id="A0ABD2N3V8"/>
<keyword evidence="3" id="KW-0732">Signal</keyword>
<proteinExistence type="predicted"/>
<dbReference type="EMBL" id="JABFTP020000062">
    <property type="protein sequence ID" value="KAL3273411.1"/>
    <property type="molecule type" value="Genomic_DNA"/>
</dbReference>
<name>A0ABD2N3V8_9CUCU</name>
<dbReference type="PANTHER" id="PTHR12236:SF98">
    <property type="entry name" value="CUTICULAR PROTEIN 56F"/>
    <property type="match status" value="1"/>
</dbReference>
<reference evidence="4 5" key="1">
    <citation type="journal article" date="2021" name="BMC Biol.">
        <title>Horizontally acquired antibacterial genes associated with adaptive radiation of ladybird beetles.</title>
        <authorList>
            <person name="Li H.S."/>
            <person name="Tang X.F."/>
            <person name="Huang Y.H."/>
            <person name="Xu Z.Y."/>
            <person name="Chen M.L."/>
            <person name="Du X.Y."/>
            <person name="Qiu B.Y."/>
            <person name="Chen P.T."/>
            <person name="Zhang W."/>
            <person name="Slipinski A."/>
            <person name="Escalona H.E."/>
            <person name="Waterhouse R.M."/>
            <person name="Zwick A."/>
            <person name="Pang H."/>
        </authorList>
    </citation>
    <scope>NUCLEOTIDE SEQUENCE [LARGE SCALE GENOMIC DNA]</scope>
    <source>
        <strain evidence="4">SYSU2018</strain>
    </source>
</reference>
<dbReference type="InterPro" id="IPR051217">
    <property type="entry name" value="Insect_Cuticle_Struc_Prot"/>
</dbReference>
<dbReference type="GO" id="GO:0042302">
    <property type="term" value="F:structural constituent of cuticle"/>
    <property type="evidence" value="ECO:0007669"/>
    <property type="project" value="UniProtKB-UniRule"/>
</dbReference>
<evidence type="ECO:0000256" key="3">
    <source>
        <dbReference type="SAM" id="SignalP"/>
    </source>
</evidence>
<evidence type="ECO:0000256" key="2">
    <source>
        <dbReference type="PROSITE-ProRule" id="PRU00497"/>
    </source>
</evidence>
<feature type="chain" id="PRO_5044877609" evidence="3">
    <location>
        <begin position="21"/>
        <end position="105"/>
    </location>
</feature>
<evidence type="ECO:0000313" key="5">
    <source>
        <dbReference type="Proteomes" id="UP001516400"/>
    </source>
</evidence>
<dbReference type="Proteomes" id="UP001516400">
    <property type="component" value="Unassembled WGS sequence"/>
</dbReference>
<evidence type="ECO:0000256" key="1">
    <source>
        <dbReference type="ARBA" id="ARBA00022460"/>
    </source>
</evidence>
<dbReference type="PANTHER" id="PTHR12236">
    <property type="entry name" value="STRUCTURAL CONTITUENT OF CUTICLE"/>
    <property type="match status" value="1"/>
</dbReference>
<gene>
    <name evidence="4" type="ORF">HHI36_014857</name>
</gene>
<keyword evidence="5" id="KW-1185">Reference proteome</keyword>
<keyword evidence="1 2" id="KW-0193">Cuticle</keyword>
<protein>
    <submittedName>
        <fullName evidence="4">Uncharacterized protein</fullName>
    </submittedName>
</protein>
<comment type="caution">
    <text evidence="4">The sequence shown here is derived from an EMBL/GenBank/DDBJ whole genome shotgun (WGS) entry which is preliminary data.</text>
</comment>
<accession>A0ABD2N3V8</accession>
<dbReference type="PROSITE" id="PS51155">
    <property type="entry name" value="CHIT_BIND_RR_2"/>
    <property type="match status" value="1"/>
</dbReference>
<feature type="signal peptide" evidence="3">
    <location>
        <begin position="1"/>
        <end position="20"/>
    </location>
</feature>
<organism evidence="4 5">
    <name type="scientific">Cryptolaemus montrouzieri</name>
    <dbReference type="NCBI Taxonomy" id="559131"/>
    <lineage>
        <taxon>Eukaryota</taxon>
        <taxon>Metazoa</taxon>
        <taxon>Ecdysozoa</taxon>
        <taxon>Arthropoda</taxon>
        <taxon>Hexapoda</taxon>
        <taxon>Insecta</taxon>
        <taxon>Pterygota</taxon>
        <taxon>Neoptera</taxon>
        <taxon>Endopterygota</taxon>
        <taxon>Coleoptera</taxon>
        <taxon>Polyphaga</taxon>
        <taxon>Cucujiformia</taxon>
        <taxon>Coccinelloidea</taxon>
        <taxon>Coccinellidae</taxon>
        <taxon>Scymninae</taxon>
        <taxon>Scymnini</taxon>
        <taxon>Cryptolaemus</taxon>
    </lineage>
</organism>